<proteinExistence type="predicted"/>
<protein>
    <submittedName>
        <fullName evidence="2">Uncharacterized protein</fullName>
    </submittedName>
</protein>
<keyword evidence="1" id="KW-0812">Transmembrane</keyword>
<evidence type="ECO:0000256" key="1">
    <source>
        <dbReference type="SAM" id="Phobius"/>
    </source>
</evidence>
<feature type="transmembrane region" description="Helical" evidence="1">
    <location>
        <begin position="102"/>
        <end position="120"/>
    </location>
</feature>
<name>A0A8K1ZYK7_9CYAN</name>
<keyword evidence="3" id="KW-1185">Reference proteome</keyword>
<dbReference type="AlphaFoldDB" id="A0A8K1ZYK7"/>
<feature type="transmembrane region" description="Helical" evidence="1">
    <location>
        <begin position="126"/>
        <end position="145"/>
    </location>
</feature>
<comment type="caution">
    <text evidence="2">The sequence shown here is derived from an EMBL/GenBank/DDBJ whole genome shotgun (WGS) entry which is preliminary data.</text>
</comment>
<feature type="transmembrane region" description="Helical" evidence="1">
    <location>
        <begin position="61"/>
        <end position="81"/>
    </location>
</feature>
<evidence type="ECO:0000313" key="3">
    <source>
        <dbReference type="Proteomes" id="UP000607397"/>
    </source>
</evidence>
<accession>A0A8K1ZYK7</accession>
<dbReference type="RefSeq" id="WP_161824795.1">
    <property type="nucleotide sequence ID" value="NZ_WVIC01000011.1"/>
</dbReference>
<sequence>MDTVQQHSQEQRLHPRSGWGGWLDRFAGPGATSAELGLQFLPAVAALVAAPVYALTLPIPWTGLQLGLMALLGLDLMGGVLTNATVSAKRWYHRPSQGWQQHLGFVALHVVHIGVIAGLFRGGDWAFLGLVAGYLLLAATMIVFSPRQLQRSVALGLFGVVLLGDRYWLTPTPGLEWFLPFFFLKILVGHLLPESSEDREPTK</sequence>
<keyword evidence="1" id="KW-0472">Membrane</keyword>
<organism evidence="2 3">
    <name type="scientific">Petrachloros mirabilis ULC683</name>
    <dbReference type="NCBI Taxonomy" id="2781853"/>
    <lineage>
        <taxon>Bacteria</taxon>
        <taxon>Bacillati</taxon>
        <taxon>Cyanobacteriota</taxon>
        <taxon>Cyanophyceae</taxon>
        <taxon>Synechococcales</taxon>
        <taxon>Petrachlorosaceae</taxon>
        <taxon>Petrachloros</taxon>
        <taxon>Petrachloros mirabilis</taxon>
    </lineage>
</organism>
<reference evidence="2" key="1">
    <citation type="submission" date="2019-12" db="EMBL/GenBank/DDBJ databases">
        <title>High-Quality draft genome sequences of three cyanobacteria isolated from the limestone walls of the Old Cathedral of Coimbra.</title>
        <authorList>
            <person name="Tiago I."/>
            <person name="Soares F."/>
            <person name="Portugal A."/>
        </authorList>
    </citation>
    <scope>NUCLEOTIDE SEQUENCE [LARGE SCALE GENOMIC DNA]</scope>
    <source>
        <strain evidence="2">C</strain>
    </source>
</reference>
<dbReference type="EMBL" id="WVIC01000011">
    <property type="protein sequence ID" value="NCJ06323.1"/>
    <property type="molecule type" value="Genomic_DNA"/>
</dbReference>
<keyword evidence="1" id="KW-1133">Transmembrane helix</keyword>
<gene>
    <name evidence="2" type="ORF">GS597_07315</name>
</gene>
<dbReference type="Proteomes" id="UP000607397">
    <property type="component" value="Unassembled WGS sequence"/>
</dbReference>
<feature type="transmembrane region" description="Helical" evidence="1">
    <location>
        <begin position="36"/>
        <end position="55"/>
    </location>
</feature>
<evidence type="ECO:0000313" key="2">
    <source>
        <dbReference type="EMBL" id="NCJ06323.1"/>
    </source>
</evidence>